<evidence type="ECO:0000259" key="7">
    <source>
        <dbReference type="Pfam" id="PF00394"/>
    </source>
</evidence>
<protein>
    <submittedName>
        <fullName evidence="10">Laccase I</fullName>
    </submittedName>
</protein>
<dbReference type="GO" id="GO:0005507">
    <property type="term" value="F:copper ion binding"/>
    <property type="evidence" value="ECO:0007669"/>
    <property type="project" value="InterPro"/>
</dbReference>
<dbReference type="InterPro" id="IPR002355">
    <property type="entry name" value="Cu_oxidase_Cu_BS"/>
</dbReference>
<dbReference type="InterPro" id="IPR001117">
    <property type="entry name" value="Cu-oxidase_2nd"/>
</dbReference>
<dbReference type="GeneID" id="54471954"/>
<keyword evidence="2" id="KW-0479">Metal-binding</keyword>
<sequence>MLGSALAISYHKPAWIPLGDSLSPRLGQDVTNGNSVLGTLDAPRLAKFLPDTHASRHRRKGYSPTDIGIGDVPVTGVTRYYNFTITEQNIAPDGVVRSGMVVNGGYPGPTIEANWGDYFEISVVNALPNEGTSIHWHGLIQHETPYMDGVPGIVQCPIAPGGNFTYRFRADLYGTSFYHSHYSAQYTGGIYGAMIIHGPTENAQYDEDIGPVLLNDWYHVSYYTTLEQAMAPISAKLPPPQSNNNLINGKMNYPCANATGLQCTPNAGISKFTFQSGKTYRLRLINAGAEGMQKFSIDGHTMTVIANDFVPLKPYQTDVVTLGIGQRSDIIVTATGKAGQSYWMRSDLGLNALSNPAGCTNNDGVSPLALAAIYYEGADTNSVPTTNSTVPESSIQSCMNDPLNMTVPYYSLTPSTTPAMSQNIDITFASNGTNYLFYMNNSTFRADYNDPILLEAKLGQTVFPAEENVISTGNASSVRFVLYNYAFTGAHPMHMHGHNYWVLAEGYGTWDGTVTNAGNPQRRDVQLLPPAQVNADLVVTSPSYIVLQFNADNPGVWPLHCHIAWHVSAGLYVSILENPTAIKSMHIPKPVAQTCRDWAAWTGKDVPDQIDSGL</sequence>
<evidence type="ECO:0000256" key="6">
    <source>
        <dbReference type="ARBA" id="ARBA00023180"/>
    </source>
</evidence>
<evidence type="ECO:0000256" key="2">
    <source>
        <dbReference type="ARBA" id="ARBA00022723"/>
    </source>
</evidence>
<dbReference type="Gene3D" id="2.60.40.420">
    <property type="entry name" value="Cupredoxins - blue copper proteins"/>
    <property type="match status" value="3"/>
</dbReference>
<feature type="domain" description="Plastocyanin-like" evidence="8">
    <location>
        <begin position="450"/>
        <end position="579"/>
    </location>
</feature>
<evidence type="ECO:0000313" key="10">
    <source>
        <dbReference type="EMBL" id="KAF2484576.1"/>
    </source>
</evidence>
<dbReference type="InterPro" id="IPR008972">
    <property type="entry name" value="Cupredoxin"/>
</dbReference>
<dbReference type="Pfam" id="PF00394">
    <property type="entry name" value="Cu-oxidase"/>
    <property type="match status" value="1"/>
</dbReference>
<dbReference type="OrthoDB" id="2121828at2759"/>
<evidence type="ECO:0000256" key="3">
    <source>
        <dbReference type="ARBA" id="ARBA00022737"/>
    </source>
</evidence>
<evidence type="ECO:0000256" key="1">
    <source>
        <dbReference type="ARBA" id="ARBA00010609"/>
    </source>
</evidence>
<evidence type="ECO:0000313" key="11">
    <source>
        <dbReference type="Proteomes" id="UP000799767"/>
    </source>
</evidence>
<dbReference type="CDD" id="cd13854">
    <property type="entry name" value="CuRO_1_MaLCC_like"/>
    <property type="match status" value="1"/>
</dbReference>
<dbReference type="Pfam" id="PF07731">
    <property type="entry name" value="Cu-oxidase_2"/>
    <property type="match status" value="1"/>
</dbReference>
<feature type="domain" description="Plastocyanin-like" evidence="9">
    <location>
        <begin position="85"/>
        <end position="199"/>
    </location>
</feature>
<keyword evidence="6" id="KW-0325">Glycoprotein</keyword>
<feature type="domain" description="Plastocyanin-like" evidence="7">
    <location>
        <begin position="211"/>
        <end position="349"/>
    </location>
</feature>
<dbReference type="RefSeq" id="XP_033591145.1">
    <property type="nucleotide sequence ID" value="XM_033730952.1"/>
</dbReference>
<organism evidence="10 11">
    <name type="scientific">Neohortaea acidophila</name>
    <dbReference type="NCBI Taxonomy" id="245834"/>
    <lineage>
        <taxon>Eukaryota</taxon>
        <taxon>Fungi</taxon>
        <taxon>Dikarya</taxon>
        <taxon>Ascomycota</taxon>
        <taxon>Pezizomycotina</taxon>
        <taxon>Dothideomycetes</taxon>
        <taxon>Dothideomycetidae</taxon>
        <taxon>Mycosphaerellales</taxon>
        <taxon>Teratosphaeriaceae</taxon>
        <taxon>Neohortaea</taxon>
    </lineage>
</organism>
<dbReference type="CDD" id="cd13880">
    <property type="entry name" value="CuRO_2_MaLCC_like"/>
    <property type="match status" value="1"/>
</dbReference>
<keyword evidence="4" id="KW-0560">Oxidoreductase</keyword>
<name>A0A6A6PXU0_9PEZI</name>
<proteinExistence type="inferred from homology"/>
<dbReference type="PANTHER" id="PTHR11709:SF145">
    <property type="entry name" value="LCC1"/>
    <property type="match status" value="1"/>
</dbReference>
<gene>
    <name evidence="10" type="ORF">BDY17DRAFT_249102</name>
</gene>
<dbReference type="EMBL" id="MU001634">
    <property type="protein sequence ID" value="KAF2484576.1"/>
    <property type="molecule type" value="Genomic_DNA"/>
</dbReference>
<evidence type="ECO:0000259" key="8">
    <source>
        <dbReference type="Pfam" id="PF07731"/>
    </source>
</evidence>
<dbReference type="PROSITE" id="PS00079">
    <property type="entry name" value="MULTICOPPER_OXIDASE1"/>
    <property type="match status" value="1"/>
</dbReference>
<dbReference type="GO" id="GO:0016491">
    <property type="term" value="F:oxidoreductase activity"/>
    <property type="evidence" value="ECO:0007669"/>
    <property type="project" value="UniProtKB-KW"/>
</dbReference>
<keyword evidence="3" id="KW-0677">Repeat</keyword>
<dbReference type="FunFam" id="2.60.40.420:FF:000038">
    <property type="entry name" value="Extracellular dihydrogeodin oxidase/laccase"/>
    <property type="match status" value="1"/>
</dbReference>
<dbReference type="Proteomes" id="UP000799767">
    <property type="component" value="Unassembled WGS sequence"/>
</dbReference>
<dbReference type="Pfam" id="PF07732">
    <property type="entry name" value="Cu-oxidase_3"/>
    <property type="match status" value="1"/>
</dbReference>
<dbReference type="InterPro" id="IPR033138">
    <property type="entry name" value="Cu_oxidase_CS"/>
</dbReference>
<reference evidence="10" key="1">
    <citation type="journal article" date="2020" name="Stud. Mycol.">
        <title>101 Dothideomycetes genomes: a test case for predicting lifestyles and emergence of pathogens.</title>
        <authorList>
            <person name="Haridas S."/>
            <person name="Albert R."/>
            <person name="Binder M."/>
            <person name="Bloem J."/>
            <person name="Labutti K."/>
            <person name="Salamov A."/>
            <person name="Andreopoulos B."/>
            <person name="Baker S."/>
            <person name="Barry K."/>
            <person name="Bills G."/>
            <person name="Bluhm B."/>
            <person name="Cannon C."/>
            <person name="Castanera R."/>
            <person name="Culley D."/>
            <person name="Daum C."/>
            <person name="Ezra D."/>
            <person name="Gonzalez J."/>
            <person name="Henrissat B."/>
            <person name="Kuo A."/>
            <person name="Liang C."/>
            <person name="Lipzen A."/>
            <person name="Lutzoni F."/>
            <person name="Magnuson J."/>
            <person name="Mondo S."/>
            <person name="Nolan M."/>
            <person name="Ohm R."/>
            <person name="Pangilinan J."/>
            <person name="Park H.-J."/>
            <person name="Ramirez L."/>
            <person name="Alfaro M."/>
            <person name="Sun H."/>
            <person name="Tritt A."/>
            <person name="Yoshinaga Y."/>
            <person name="Zwiers L.-H."/>
            <person name="Turgeon B."/>
            <person name="Goodwin S."/>
            <person name="Spatafora J."/>
            <person name="Crous P."/>
            <person name="Grigoriev I."/>
        </authorList>
    </citation>
    <scope>NUCLEOTIDE SEQUENCE</scope>
    <source>
        <strain evidence="10">CBS 113389</strain>
    </source>
</reference>
<evidence type="ECO:0000256" key="5">
    <source>
        <dbReference type="ARBA" id="ARBA00023008"/>
    </source>
</evidence>
<dbReference type="FunFam" id="2.60.40.420:FF:000021">
    <property type="entry name" value="Extracellular dihydrogeodin oxidase/laccase"/>
    <property type="match status" value="1"/>
</dbReference>
<accession>A0A6A6PXU0</accession>
<evidence type="ECO:0000259" key="9">
    <source>
        <dbReference type="Pfam" id="PF07732"/>
    </source>
</evidence>
<comment type="similarity">
    <text evidence="1">Belongs to the multicopper oxidase family.</text>
</comment>
<evidence type="ECO:0000256" key="4">
    <source>
        <dbReference type="ARBA" id="ARBA00023002"/>
    </source>
</evidence>
<keyword evidence="11" id="KW-1185">Reference proteome</keyword>
<dbReference type="InterPro" id="IPR011707">
    <property type="entry name" value="Cu-oxidase-like_N"/>
</dbReference>
<dbReference type="PANTHER" id="PTHR11709">
    <property type="entry name" value="MULTI-COPPER OXIDASE"/>
    <property type="match status" value="1"/>
</dbReference>
<dbReference type="InterPro" id="IPR045087">
    <property type="entry name" value="Cu-oxidase_fam"/>
</dbReference>
<dbReference type="AlphaFoldDB" id="A0A6A6PXU0"/>
<dbReference type="CDD" id="cd13901">
    <property type="entry name" value="CuRO_3_MaLCC_like"/>
    <property type="match status" value="1"/>
</dbReference>
<dbReference type="InterPro" id="IPR011706">
    <property type="entry name" value="Cu-oxidase_C"/>
</dbReference>
<dbReference type="PROSITE" id="PS00080">
    <property type="entry name" value="MULTICOPPER_OXIDASE2"/>
    <property type="match status" value="1"/>
</dbReference>
<keyword evidence="5" id="KW-0186">Copper</keyword>
<dbReference type="SUPFAM" id="SSF49503">
    <property type="entry name" value="Cupredoxins"/>
    <property type="match status" value="3"/>
</dbReference>